<dbReference type="InterPro" id="IPR022761">
    <property type="entry name" value="Fumarate_lyase_N"/>
</dbReference>
<keyword evidence="3" id="KW-0658">Purine biosynthesis</keyword>
<evidence type="ECO:0000313" key="5">
    <source>
        <dbReference type="EMBL" id="SLM18920.1"/>
    </source>
</evidence>
<dbReference type="PANTHER" id="PTHR43172:SF1">
    <property type="entry name" value="ADENYLOSUCCINATE LYASE"/>
    <property type="match status" value="1"/>
</dbReference>
<dbReference type="SUPFAM" id="SSF48557">
    <property type="entry name" value="L-aspartase-like"/>
    <property type="match status" value="1"/>
</dbReference>
<comment type="similarity">
    <text evidence="3">Belongs to the lyase 1 family. Adenylosuccinate lyase subfamily.</text>
</comment>
<dbReference type="InterPro" id="IPR020557">
    <property type="entry name" value="Fumarate_lyase_CS"/>
</dbReference>
<dbReference type="InterPro" id="IPR019468">
    <property type="entry name" value="AdenyloSucc_lyase_C"/>
</dbReference>
<sequence>MNSFDQFQSPFSWRYGSEEMRKIWSERNKRRLWRRIWISLAKAESLYGLVNSGQIAELEAHAEDIDFEKAQEFEKSIRHDLMAELRTYASQCPSAGGILHLGATSMDIEDNADALRIRDSLRLLKKRLAGLLDVLAEKIERFAATPAMAFTHLQPAEPTTLGYRFAFYAQDLADTYERLSATIDAVKGKGFKGAVGTSASYAELLGIAQLEDFERVLSEELGLPFFEVATQTYPRVQDYRILVLLAELAAILHKMAFDFRILQMPLLGEISEPFGAHQVGSSAMPFKRNPIECEKIDSLARLVASYPGVAWDDAALSGLERTLDDSANRRVILPEAFLAADELLATMRRIVEGQVIDEEAVQCTVESYAPFAATERVLMALGKLGTDRQEAHERLRDHAMLAWSAVRGGKPNPLKTLLQSDEFFASRLSSDAIEMLFDVDTYIGAAEQRARATAARILRLALDEP</sequence>
<dbReference type="GO" id="GO:0006189">
    <property type="term" value="P:'de novo' IMP biosynthetic process"/>
    <property type="evidence" value="ECO:0007669"/>
    <property type="project" value="UniProtKB-UniPathway"/>
</dbReference>
<evidence type="ECO:0000256" key="1">
    <source>
        <dbReference type="ARBA" id="ARBA00023239"/>
    </source>
</evidence>
<evidence type="ECO:0000259" key="4">
    <source>
        <dbReference type="SMART" id="SM00998"/>
    </source>
</evidence>
<dbReference type="PROSITE" id="PS00163">
    <property type="entry name" value="FUMARATE_LYASES"/>
    <property type="match status" value="1"/>
</dbReference>
<name>A0A3P3XRQ1_9SPIR</name>
<comment type="catalytic activity">
    <reaction evidence="3">
        <text>N(6)-(1,2-dicarboxyethyl)-AMP = fumarate + AMP</text>
        <dbReference type="Rhea" id="RHEA:16853"/>
        <dbReference type="ChEBI" id="CHEBI:29806"/>
        <dbReference type="ChEBI" id="CHEBI:57567"/>
        <dbReference type="ChEBI" id="CHEBI:456215"/>
        <dbReference type="EC" id="4.3.2.2"/>
    </reaction>
</comment>
<comment type="catalytic activity">
    <reaction evidence="3">
        <text>(2S)-2-[5-amino-1-(5-phospho-beta-D-ribosyl)imidazole-4-carboxamido]succinate = 5-amino-1-(5-phospho-beta-D-ribosyl)imidazole-4-carboxamide + fumarate</text>
        <dbReference type="Rhea" id="RHEA:23920"/>
        <dbReference type="ChEBI" id="CHEBI:29806"/>
        <dbReference type="ChEBI" id="CHEBI:58443"/>
        <dbReference type="ChEBI" id="CHEBI:58475"/>
        <dbReference type="EC" id="4.3.2.2"/>
    </reaction>
</comment>
<dbReference type="EMBL" id="FWDO01000005">
    <property type="protein sequence ID" value="SLM18920.1"/>
    <property type="molecule type" value="Genomic_DNA"/>
</dbReference>
<dbReference type="EC" id="4.3.2.2" evidence="2 3"/>
<dbReference type="GO" id="GO:0044208">
    <property type="term" value="P:'de novo' AMP biosynthetic process"/>
    <property type="evidence" value="ECO:0007669"/>
    <property type="project" value="UniProtKB-UniPathway"/>
</dbReference>
<dbReference type="Gene3D" id="1.10.275.60">
    <property type="match status" value="1"/>
</dbReference>
<dbReference type="Gene3D" id="1.10.40.30">
    <property type="entry name" value="Fumarase/aspartase (C-terminal domain)"/>
    <property type="match status" value="1"/>
</dbReference>
<dbReference type="GO" id="GO:0070626">
    <property type="term" value="F:(S)-2-(5-amino-1-(5-phospho-D-ribosyl)imidazole-4-carboxamido) succinate lyase (fumarate-forming) activity"/>
    <property type="evidence" value="ECO:0007669"/>
    <property type="project" value="TreeGrafter"/>
</dbReference>
<comment type="pathway">
    <text evidence="3">Purine metabolism; IMP biosynthesis via de novo pathway; 5-amino-1-(5-phospho-D-ribosyl)imidazole-4-carboxamide from 5-amino-1-(5-phospho-D-ribosyl)imidazole-4-carboxylate: step 2/2.</text>
</comment>
<gene>
    <name evidence="5" type="primary">purB</name>
    <name evidence="5" type="ORF">SPIRO4BDMA_50435</name>
</gene>
<proteinExistence type="inferred from homology"/>
<dbReference type="InterPro" id="IPR008948">
    <property type="entry name" value="L-Aspartase-like"/>
</dbReference>
<dbReference type="PRINTS" id="PR00149">
    <property type="entry name" value="FUMRATELYASE"/>
</dbReference>
<evidence type="ECO:0000256" key="2">
    <source>
        <dbReference type="NCBIfam" id="TIGR00928"/>
    </source>
</evidence>
<evidence type="ECO:0000256" key="3">
    <source>
        <dbReference type="RuleBase" id="RU361172"/>
    </source>
</evidence>
<dbReference type="UniPathway" id="UPA00074">
    <property type="reaction ID" value="UER00132"/>
</dbReference>
<dbReference type="NCBIfam" id="TIGR00928">
    <property type="entry name" value="purB"/>
    <property type="match status" value="1"/>
</dbReference>
<dbReference type="Pfam" id="PF10397">
    <property type="entry name" value="ADSL_C"/>
    <property type="match status" value="1"/>
</dbReference>
<organism evidence="5">
    <name type="scientific">uncultured spirochete</name>
    <dbReference type="NCBI Taxonomy" id="156406"/>
    <lineage>
        <taxon>Bacteria</taxon>
        <taxon>Pseudomonadati</taxon>
        <taxon>Spirochaetota</taxon>
        <taxon>Spirochaetia</taxon>
        <taxon>Spirochaetales</taxon>
        <taxon>environmental samples</taxon>
    </lineage>
</organism>
<dbReference type="GO" id="GO:0004018">
    <property type="term" value="F:N6-(1,2-dicarboxyethyl)AMP AMP-lyase (fumarate-forming) activity"/>
    <property type="evidence" value="ECO:0007669"/>
    <property type="project" value="UniProtKB-UniRule"/>
</dbReference>
<protein>
    <recommendedName>
        <fullName evidence="2 3">Adenylosuccinate lyase</fullName>
        <shortName evidence="3">ASL</shortName>
        <ecNumber evidence="2 3">4.3.2.2</ecNumber>
    </recommendedName>
    <alternativeName>
        <fullName evidence="3">Adenylosuccinase</fullName>
    </alternativeName>
</protein>
<dbReference type="AlphaFoldDB" id="A0A3P3XRQ1"/>
<dbReference type="InterPro" id="IPR000362">
    <property type="entry name" value="Fumarate_lyase_fam"/>
</dbReference>
<keyword evidence="1 3" id="KW-0456">Lyase</keyword>
<feature type="domain" description="Adenylosuccinate lyase C-terminal" evidence="4">
    <location>
        <begin position="369"/>
        <end position="454"/>
    </location>
</feature>
<accession>A0A3P3XRQ1</accession>
<comment type="pathway">
    <text evidence="3">Purine metabolism; AMP biosynthesis via de novo pathway; AMP from IMP: step 2/2.</text>
</comment>
<reference evidence="5" key="1">
    <citation type="submission" date="2017-02" db="EMBL/GenBank/DDBJ databases">
        <authorList>
            <person name="Regsiter A."/>
            <person name="William W."/>
        </authorList>
    </citation>
    <scope>NUCLEOTIDE SEQUENCE</scope>
    <source>
        <strain evidence="5">BdmA 4</strain>
    </source>
</reference>
<dbReference type="InterPro" id="IPR004769">
    <property type="entry name" value="Pur_lyase"/>
</dbReference>
<dbReference type="UniPathway" id="UPA00075">
    <property type="reaction ID" value="UER00336"/>
</dbReference>
<dbReference type="Pfam" id="PF00206">
    <property type="entry name" value="Lyase_1"/>
    <property type="match status" value="1"/>
</dbReference>
<dbReference type="SMART" id="SM00998">
    <property type="entry name" value="ADSL_C"/>
    <property type="match status" value="1"/>
</dbReference>
<dbReference type="Gene3D" id="1.20.200.10">
    <property type="entry name" value="Fumarase/aspartase (Central domain)"/>
    <property type="match status" value="1"/>
</dbReference>
<dbReference type="PANTHER" id="PTHR43172">
    <property type="entry name" value="ADENYLOSUCCINATE LYASE"/>
    <property type="match status" value="1"/>
</dbReference>
<dbReference type="GO" id="GO:0005829">
    <property type="term" value="C:cytosol"/>
    <property type="evidence" value="ECO:0007669"/>
    <property type="project" value="TreeGrafter"/>
</dbReference>